<evidence type="ECO:0000313" key="2">
    <source>
        <dbReference type="EMBL" id="TRB71086.1"/>
    </source>
</evidence>
<dbReference type="AlphaFoldDB" id="A0A547FK44"/>
<evidence type="ECO:0000313" key="1">
    <source>
        <dbReference type="EMBL" id="TRB35398.1"/>
    </source>
</evidence>
<evidence type="ECO:0000313" key="4">
    <source>
        <dbReference type="Proteomes" id="UP000318394"/>
    </source>
</evidence>
<gene>
    <name evidence="2" type="ORF">FEA53_13735</name>
    <name evidence="1" type="ORF">FEB89_11225</name>
</gene>
<dbReference type="EMBL" id="VAJI01000030">
    <property type="protein sequence ID" value="TRB35398.1"/>
    <property type="molecule type" value="Genomic_DNA"/>
</dbReference>
<dbReference type="Proteomes" id="UP000318394">
    <property type="component" value="Unassembled WGS sequence"/>
</dbReference>
<dbReference type="EMBL" id="VAJB01000071">
    <property type="protein sequence ID" value="TRB71086.1"/>
    <property type="molecule type" value="Genomic_DNA"/>
</dbReference>
<keyword evidence="4" id="KW-1185">Reference proteome</keyword>
<protein>
    <submittedName>
        <fullName evidence="2">Uncharacterized protein</fullName>
    </submittedName>
</protein>
<reference evidence="3 4" key="1">
    <citation type="journal article" date="2019" name="Vet. Microbiol.">
        <title>Genetic characterization of susceptible and multi-drug resistant Mannheimia haemolytica isolated from high-risk stocker calves prior to and after antimicrobial metaphylaxis.</title>
        <authorList>
            <person name="Snyder E.R."/>
            <person name="Alvarez-Narvaez S."/>
            <person name="Credille B.C."/>
        </authorList>
    </citation>
    <scope>NUCLEOTIDE SEQUENCE [LARGE SCALE GENOMIC DNA]</scope>
    <source>
        <strain evidence="2 3">UGA-R5-128-1</strain>
        <strain evidence="1 4">UGA-R7-163-1</strain>
    </source>
</reference>
<evidence type="ECO:0000313" key="3">
    <source>
        <dbReference type="Proteomes" id="UP000315164"/>
    </source>
</evidence>
<proteinExistence type="predicted"/>
<name>A0A547FK44_MANHA</name>
<accession>A0A547FK44</accession>
<organism evidence="2 3">
    <name type="scientific">Mannheimia haemolytica</name>
    <name type="common">Pasteurella haemolytica</name>
    <dbReference type="NCBI Taxonomy" id="75985"/>
    <lineage>
        <taxon>Bacteria</taxon>
        <taxon>Pseudomonadati</taxon>
        <taxon>Pseudomonadota</taxon>
        <taxon>Gammaproteobacteria</taxon>
        <taxon>Pasteurellales</taxon>
        <taxon>Pasteurellaceae</taxon>
        <taxon>Mannheimia</taxon>
    </lineage>
</organism>
<sequence length="89" mass="9586">MKNKNFEIAKVVILNEQLGSPKDLELKVVENSLSDEDRYDIKQAVLKAVGNGCSDPEMLASRCCSAIEIINRNGLNTGNGSISTSSNSV</sequence>
<dbReference type="Proteomes" id="UP000315164">
    <property type="component" value="Unassembled WGS sequence"/>
</dbReference>
<dbReference type="RefSeq" id="WP_061888676.1">
    <property type="nucleotide sequence ID" value="NZ_CP017484.1"/>
</dbReference>
<dbReference type="OrthoDB" id="9896821at2"/>
<comment type="caution">
    <text evidence="2">The sequence shown here is derived from an EMBL/GenBank/DDBJ whole genome shotgun (WGS) entry which is preliminary data.</text>
</comment>